<protein>
    <submittedName>
        <fullName evidence="11">ABC transporter permease</fullName>
    </submittedName>
    <submittedName>
        <fullName evidence="10">Macrolide export ATP-binding/permease protein MacB</fullName>
        <ecNumber evidence="10">3.6.3.-</ecNumber>
    </submittedName>
</protein>
<keyword evidence="10" id="KW-0378">Hydrolase</keyword>
<evidence type="ECO:0000256" key="3">
    <source>
        <dbReference type="ARBA" id="ARBA00022692"/>
    </source>
</evidence>
<feature type="transmembrane region" description="Helical" evidence="7">
    <location>
        <begin position="20"/>
        <end position="40"/>
    </location>
</feature>
<sequence length="397" mass="44897">MNLFWLTELLLLLKYYKLRFALALFVISLGIMSFTMFVILQSSVKAHLEQVFSQVSQSNFVAHLAPKSAAERKNIQRYLSYPEVNEALSLITEIAENKTHAATQILPFQIIYEKALRFQEVLEADLVLIYPQLLHFLNVSTKEGHFFSQNEHQEKVIVIGSNIAKDYACRGFNPIGEKISIRGSYYEIVGVLENAVNNPLVDFDLNQSILIDYSFLPVLGSSPYQSFFVSGHGALNETQKHFKQYLNDKFQLTSVFIKDANLYMHAMLSQITLTLNILKWIAVMNVSLGILVLVNILVLLIEERVPEMGIRLCVGALKQDLLWMFVRESMSFCFISGVIGLILGVPASYFIVNKLNLLYEISLFDMLWILPASVLCGLVAGIIPALFVARKNPAMLL</sequence>
<dbReference type="OrthoDB" id="9770036at2"/>
<reference evidence="11" key="2">
    <citation type="journal article" date="2016" name="Genome Announc.">
        <title>Draft Genome Sequences of Two Novel Amoeba-Resistant Intranuclear Bacteria, 'Candidatus Berkiella cookevillensis' and 'Candidatus Berkiella aquae'.</title>
        <authorList>
            <person name="Mehari Y.T."/>
            <person name="Arivett B.A."/>
            <person name="Farone A.L."/>
            <person name="Gunderson J.H."/>
            <person name="Farone M.B."/>
        </authorList>
    </citation>
    <scope>NUCLEOTIDE SEQUENCE</scope>
    <source>
        <strain evidence="11">CC99</strain>
    </source>
</reference>
<feature type="transmembrane region" description="Helical" evidence="7">
    <location>
        <begin position="277"/>
        <end position="301"/>
    </location>
</feature>
<dbReference type="InterPro" id="IPR025857">
    <property type="entry name" value="MacB_PCD"/>
</dbReference>
<dbReference type="PANTHER" id="PTHR30572">
    <property type="entry name" value="MEMBRANE COMPONENT OF TRANSPORTER-RELATED"/>
    <property type="match status" value="1"/>
</dbReference>
<name>A0A0Q9YAD5_9GAMM</name>
<evidence type="ECO:0000256" key="4">
    <source>
        <dbReference type="ARBA" id="ARBA00022989"/>
    </source>
</evidence>
<feature type="domain" description="ABC3 transporter permease C-terminal" evidence="8">
    <location>
        <begin position="282"/>
        <end position="393"/>
    </location>
</feature>
<evidence type="ECO:0000259" key="9">
    <source>
        <dbReference type="Pfam" id="PF12704"/>
    </source>
</evidence>
<proteinExistence type="inferred from homology"/>
<keyword evidence="12" id="KW-1185">Reference proteome</keyword>
<dbReference type="STRING" id="437022.CC99x_02123"/>
<dbReference type="EMBL" id="LKHV01000013">
    <property type="protein sequence ID" value="KRG17664.1"/>
    <property type="molecule type" value="Genomic_DNA"/>
</dbReference>
<dbReference type="GO" id="GO:0022857">
    <property type="term" value="F:transmembrane transporter activity"/>
    <property type="evidence" value="ECO:0007669"/>
    <property type="project" value="TreeGrafter"/>
</dbReference>
<keyword evidence="10" id="KW-0067">ATP-binding</keyword>
<dbReference type="EC" id="3.6.3.-" evidence="10"/>
<dbReference type="RefSeq" id="WP_057625225.1">
    <property type="nucleotide sequence ID" value="NZ_LKHV02000001.1"/>
</dbReference>
<dbReference type="InterPro" id="IPR050250">
    <property type="entry name" value="Macrolide_Exporter_MacB"/>
</dbReference>
<keyword evidence="3 7" id="KW-0812">Transmembrane</keyword>
<feature type="domain" description="MacB-like periplasmic core" evidence="9">
    <location>
        <begin position="21"/>
        <end position="216"/>
    </location>
</feature>
<dbReference type="GO" id="GO:0005524">
    <property type="term" value="F:ATP binding"/>
    <property type="evidence" value="ECO:0007669"/>
    <property type="project" value="UniProtKB-KW"/>
</dbReference>
<accession>A0A0Q9YAD5</accession>
<evidence type="ECO:0000256" key="2">
    <source>
        <dbReference type="ARBA" id="ARBA00022475"/>
    </source>
</evidence>
<organism evidence="10">
    <name type="scientific">Candidatus Berkiella cookevillensis</name>
    <dbReference type="NCBI Taxonomy" id="437022"/>
    <lineage>
        <taxon>Bacteria</taxon>
        <taxon>Pseudomonadati</taxon>
        <taxon>Pseudomonadota</taxon>
        <taxon>Gammaproteobacteria</taxon>
        <taxon>Candidatus Berkiellales</taxon>
        <taxon>Candidatus Berkiellaceae</taxon>
        <taxon>Candidatus Berkiella</taxon>
    </lineage>
</organism>
<dbReference type="AlphaFoldDB" id="A0A0Q9YAD5"/>
<evidence type="ECO:0000259" key="8">
    <source>
        <dbReference type="Pfam" id="PF02687"/>
    </source>
</evidence>
<reference evidence="11" key="3">
    <citation type="submission" date="2021-06" db="EMBL/GenBank/DDBJ databases">
        <title>Genomic Description and Analysis of Intracellular Bacteria, Candidatus Berkiella cookevillensis and Candidatus Berkiella aquae.</title>
        <authorList>
            <person name="Kidane D.T."/>
            <person name="Mehari Y.T."/>
            <person name="Rice F.C."/>
            <person name="Arivett B.A."/>
            <person name="Farone A.L."/>
            <person name="Berk S.G."/>
            <person name="Farone M.B."/>
        </authorList>
    </citation>
    <scope>NUCLEOTIDE SEQUENCE</scope>
    <source>
        <strain evidence="11">CC99</strain>
    </source>
</reference>
<dbReference type="InterPro" id="IPR003838">
    <property type="entry name" value="ABC3_permease_C"/>
</dbReference>
<dbReference type="GO" id="GO:0016787">
    <property type="term" value="F:hydrolase activity"/>
    <property type="evidence" value="ECO:0007669"/>
    <property type="project" value="UniProtKB-KW"/>
</dbReference>
<keyword evidence="4 7" id="KW-1133">Transmembrane helix</keyword>
<comment type="subcellular location">
    <subcellularLocation>
        <location evidence="1">Cell membrane</location>
        <topology evidence="1">Multi-pass membrane protein</topology>
    </subcellularLocation>
</comment>
<dbReference type="PANTHER" id="PTHR30572:SF4">
    <property type="entry name" value="ABC TRANSPORTER PERMEASE YTRF"/>
    <property type="match status" value="1"/>
</dbReference>
<dbReference type="EMBL" id="LKHV02000001">
    <property type="protein sequence ID" value="MCS5708054.1"/>
    <property type="molecule type" value="Genomic_DNA"/>
</dbReference>
<keyword evidence="2" id="KW-1003">Cell membrane</keyword>
<evidence type="ECO:0000256" key="1">
    <source>
        <dbReference type="ARBA" id="ARBA00004651"/>
    </source>
</evidence>
<dbReference type="Pfam" id="PF02687">
    <property type="entry name" value="FtsX"/>
    <property type="match status" value="1"/>
</dbReference>
<dbReference type="GO" id="GO:0005886">
    <property type="term" value="C:plasma membrane"/>
    <property type="evidence" value="ECO:0007669"/>
    <property type="project" value="UniProtKB-SubCell"/>
</dbReference>
<evidence type="ECO:0000256" key="5">
    <source>
        <dbReference type="ARBA" id="ARBA00023136"/>
    </source>
</evidence>
<dbReference type="Proteomes" id="UP000051494">
    <property type="component" value="Unassembled WGS sequence"/>
</dbReference>
<gene>
    <name evidence="10" type="primary">macB_2</name>
    <name evidence="11" type="ORF">CC99x_003960</name>
    <name evidence="10" type="ORF">CC99x_02123</name>
</gene>
<evidence type="ECO:0000313" key="10">
    <source>
        <dbReference type="EMBL" id="KRG17664.1"/>
    </source>
</evidence>
<comment type="similarity">
    <text evidence="6">Belongs to the ABC-4 integral membrane protein family.</text>
</comment>
<keyword evidence="10" id="KW-0547">Nucleotide-binding</keyword>
<keyword evidence="5 7" id="KW-0472">Membrane</keyword>
<feature type="transmembrane region" description="Helical" evidence="7">
    <location>
        <begin position="367"/>
        <end position="389"/>
    </location>
</feature>
<evidence type="ECO:0000256" key="6">
    <source>
        <dbReference type="ARBA" id="ARBA00038076"/>
    </source>
</evidence>
<evidence type="ECO:0000313" key="11">
    <source>
        <dbReference type="EMBL" id="MCS5708054.1"/>
    </source>
</evidence>
<comment type="caution">
    <text evidence="10">The sequence shown here is derived from an EMBL/GenBank/DDBJ whole genome shotgun (WGS) entry which is preliminary data.</text>
</comment>
<feature type="transmembrane region" description="Helical" evidence="7">
    <location>
        <begin position="332"/>
        <end position="352"/>
    </location>
</feature>
<dbReference type="Pfam" id="PF12704">
    <property type="entry name" value="MacB_PCD"/>
    <property type="match status" value="1"/>
</dbReference>
<reference evidence="10" key="1">
    <citation type="submission" date="2015-09" db="EMBL/GenBank/DDBJ databases">
        <title>Draft Genome Sequences of Two Novel Amoeba-resistant Intranuclear Bacteria, Candidatus Berkiella cookevillensis and Candidatus Berkiella aquae.</title>
        <authorList>
            <person name="Mehari Y.T."/>
            <person name="Arivett B.A."/>
            <person name="Farone A.L."/>
            <person name="Gunderson J.H."/>
            <person name="Farone M.B."/>
        </authorList>
    </citation>
    <scope>NUCLEOTIDE SEQUENCE [LARGE SCALE GENOMIC DNA]</scope>
    <source>
        <strain evidence="10">CC99</strain>
    </source>
</reference>
<evidence type="ECO:0000256" key="7">
    <source>
        <dbReference type="SAM" id="Phobius"/>
    </source>
</evidence>
<evidence type="ECO:0000313" key="12">
    <source>
        <dbReference type="Proteomes" id="UP000051494"/>
    </source>
</evidence>